<feature type="domain" description="TrmE-type G" evidence="8">
    <location>
        <begin position="222"/>
        <end position="378"/>
    </location>
</feature>
<comment type="cofactor">
    <cofactor evidence="6">
        <name>K(+)</name>
        <dbReference type="ChEBI" id="CHEBI:29103"/>
    </cofactor>
    <text evidence="6">Binds 1 potassium ion per subunit.</text>
</comment>
<feature type="binding site" evidence="6">
    <location>
        <position position="456"/>
    </location>
    <ligand>
        <name>(6S)-5-formyl-5,6,7,8-tetrahydrofolate</name>
        <dbReference type="ChEBI" id="CHEBI:57457"/>
    </ligand>
</feature>
<feature type="binding site" evidence="6">
    <location>
        <position position="257"/>
    </location>
    <ligand>
        <name>Mg(2+)</name>
        <dbReference type="ChEBI" id="CHEBI:18420"/>
    </ligand>
</feature>
<dbReference type="eggNOG" id="COG0486">
    <property type="taxonomic scope" value="Bacteria"/>
</dbReference>
<dbReference type="EC" id="3.6.-.-" evidence="6"/>
<dbReference type="InterPro" id="IPR006073">
    <property type="entry name" value="GTP-bd"/>
</dbReference>
<dbReference type="Pfam" id="PF12631">
    <property type="entry name" value="MnmE_helical"/>
    <property type="match status" value="1"/>
</dbReference>
<dbReference type="PANTHER" id="PTHR42714">
    <property type="entry name" value="TRNA MODIFICATION GTPASE GTPBP3"/>
    <property type="match status" value="1"/>
</dbReference>
<dbReference type="Gene3D" id="1.20.120.430">
    <property type="entry name" value="tRNA modification GTPase MnmE domain 2"/>
    <property type="match status" value="1"/>
</dbReference>
<dbReference type="AlphaFoldDB" id="E8WWM2"/>
<feature type="binding site" evidence="6">
    <location>
        <begin position="251"/>
        <end position="257"/>
    </location>
    <ligand>
        <name>GTP</name>
        <dbReference type="ChEBI" id="CHEBI:37565"/>
    </ligand>
</feature>
<keyword evidence="6" id="KW-0479">Metal-binding</keyword>
<dbReference type="GO" id="GO:0005525">
    <property type="term" value="F:GTP binding"/>
    <property type="evidence" value="ECO:0007669"/>
    <property type="project" value="UniProtKB-UniRule"/>
</dbReference>
<feature type="binding site" evidence="6">
    <location>
        <begin position="276"/>
        <end position="279"/>
    </location>
    <ligand>
        <name>GTP</name>
        <dbReference type="ChEBI" id="CHEBI:37565"/>
    </ligand>
</feature>
<dbReference type="CDD" id="cd14858">
    <property type="entry name" value="TrmE_N"/>
    <property type="match status" value="1"/>
</dbReference>
<dbReference type="HOGENOM" id="CLU_019624_4_1_0"/>
<organism evidence="10">
    <name type="scientific">Granulicella tundricola (strain ATCC BAA-1859 / DSM 23138 / MP5ACTX9)</name>
    <dbReference type="NCBI Taxonomy" id="1198114"/>
    <lineage>
        <taxon>Bacteria</taxon>
        <taxon>Pseudomonadati</taxon>
        <taxon>Acidobacteriota</taxon>
        <taxon>Terriglobia</taxon>
        <taxon>Terriglobales</taxon>
        <taxon>Acidobacteriaceae</taxon>
        <taxon>Granulicella</taxon>
    </lineage>
</organism>
<protein>
    <recommendedName>
        <fullName evidence="6">tRNA modification GTPase MnmE</fullName>
        <ecNumber evidence="6">3.6.-.-</ecNumber>
    </recommendedName>
</protein>
<comment type="subunit">
    <text evidence="6">Homodimer. Heterotetramer of two MnmE and two MnmG subunits.</text>
</comment>
<dbReference type="InterPro" id="IPR027368">
    <property type="entry name" value="MnmE_dom2"/>
</dbReference>
<gene>
    <name evidence="6" type="primary">mnmE</name>
    <name evidence="6" type="synonym">trmE</name>
    <name evidence="9" type="ordered locus">AciX9_3767</name>
</gene>
<dbReference type="NCBIfam" id="TIGR00450">
    <property type="entry name" value="mnmE_trmE_thdF"/>
    <property type="match status" value="1"/>
</dbReference>
<feature type="binding site" evidence="6">
    <location>
        <position position="87"/>
    </location>
    <ligand>
        <name>(6S)-5-formyl-5,6,7,8-tetrahydrofolate</name>
        <dbReference type="ChEBI" id="CHEBI:57457"/>
    </ligand>
</feature>
<keyword evidence="6" id="KW-0378">Hydrolase</keyword>
<dbReference type="EMBL" id="CP002480">
    <property type="protein sequence ID" value="ADW70767.1"/>
    <property type="molecule type" value="Genomic_DNA"/>
</dbReference>
<evidence type="ECO:0000256" key="7">
    <source>
        <dbReference type="RuleBase" id="RU003313"/>
    </source>
</evidence>
<dbReference type="STRING" id="1198114.AciX9_3767"/>
<dbReference type="InterPro" id="IPR018948">
    <property type="entry name" value="GTP-bd_TrmE_N"/>
</dbReference>
<proteinExistence type="inferred from homology"/>
<dbReference type="RefSeq" id="WP_013582075.1">
    <property type="nucleotide sequence ID" value="NC_015064.1"/>
</dbReference>
<dbReference type="InterPro" id="IPR027266">
    <property type="entry name" value="TrmE/GcvT-like"/>
</dbReference>
<comment type="subcellular location">
    <subcellularLocation>
        <location evidence="6">Cytoplasm</location>
    </subcellularLocation>
</comment>
<keyword evidence="3 6" id="KW-0547">Nucleotide-binding</keyword>
<dbReference type="CDD" id="cd04164">
    <property type="entry name" value="trmE"/>
    <property type="match status" value="1"/>
</dbReference>
<dbReference type="PANTHER" id="PTHR42714:SF2">
    <property type="entry name" value="TRNA MODIFICATION GTPASE GTPBP3, MITOCHONDRIAL"/>
    <property type="match status" value="1"/>
</dbReference>
<dbReference type="GO" id="GO:0002098">
    <property type="term" value="P:tRNA wobble uridine modification"/>
    <property type="evidence" value="ECO:0007669"/>
    <property type="project" value="TreeGrafter"/>
</dbReference>
<dbReference type="SUPFAM" id="SSF52540">
    <property type="entry name" value="P-loop containing nucleoside triphosphate hydrolases"/>
    <property type="match status" value="1"/>
</dbReference>
<dbReference type="PROSITE" id="PS51709">
    <property type="entry name" value="G_TRME"/>
    <property type="match status" value="1"/>
</dbReference>
<keyword evidence="6" id="KW-0460">Magnesium</keyword>
<dbReference type="NCBIfam" id="NF003661">
    <property type="entry name" value="PRK05291.1-3"/>
    <property type="match status" value="1"/>
</dbReference>
<dbReference type="HAMAP" id="MF_00379">
    <property type="entry name" value="GTPase_MnmE"/>
    <property type="match status" value="1"/>
</dbReference>
<dbReference type="Pfam" id="PF10396">
    <property type="entry name" value="TrmE_N"/>
    <property type="match status" value="1"/>
</dbReference>
<feature type="binding site" evidence="6">
    <location>
        <position position="126"/>
    </location>
    <ligand>
        <name>(6S)-5-formyl-5,6,7,8-tetrahydrofolate</name>
        <dbReference type="ChEBI" id="CHEBI:57457"/>
    </ligand>
</feature>
<dbReference type="Gene3D" id="3.40.50.300">
    <property type="entry name" value="P-loop containing nucleotide triphosphate hydrolases"/>
    <property type="match status" value="1"/>
</dbReference>
<feature type="binding site" evidence="6">
    <location>
        <position position="27"/>
    </location>
    <ligand>
        <name>(6S)-5-formyl-5,6,7,8-tetrahydrofolate</name>
        <dbReference type="ChEBI" id="CHEBI:57457"/>
    </ligand>
</feature>
<evidence type="ECO:0000259" key="8">
    <source>
        <dbReference type="PROSITE" id="PS51709"/>
    </source>
</evidence>
<dbReference type="GO" id="GO:0005829">
    <property type="term" value="C:cytosol"/>
    <property type="evidence" value="ECO:0007669"/>
    <property type="project" value="TreeGrafter"/>
</dbReference>
<keyword evidence="6" id="KW-0963">Cytoplasm</keyword>
<evidence type="ECO:0000256" key="5">
    <source>
        <dbReference type="ARBA" id="ARBA00023134"/>
    </source>
</evidence>
<dbReference type="NCBIfam" id="TIGR00231">
    <property type="entry name" value="small_GTP"/>
    <property type="match status" value="1"/>
</dbReference>
<dbReference type="KEGG" id="acm:AciX9_3767"/>
<evidence type="ECO:0000256" key="6">
    <source>
        <dbReference type="HAMAP-Rule" id="MF_00379"/>
    </source>
</evidence>
<keyword evidence="10" id="KW-1185">Reference proteome</keyword>
<name>E8WWM2_GRATM</name>
<dbReference type="OrthoDB" id="9805918at2"/>
<comment type="similarity">
    <text evidence="1 6 7">Belongs to the TRAFAC class TrmE-Era-EngA-EngB-Septin-like GTPase superfamily. TrmE GTPase family.</text>
</comment>
<evidence type="ECO:0000256" key="4">
    <source>
        <dbReference type="ARBA" id="ARBA00022958"/>
    </source>
</evidence>
<feature type="binding site" evidence="6">
    <location>
        <position position="236"/>
    </location>
    <ligand>
        <name>Mg(2+)</name>
        <dbReference type="ChEBI" id="CHEBI:18420"/>
    </ligand>
</feature>
<sequence>MQNGSFRNDTIVAISTPPGRGGIGVVRLSGADARAIALPMLRLKHALEPGRVRLAKIVDPESGEVLDEAVVTLYEAPHSYTTEDVVEIACHSSPVLLEAVLRGCVQAGARLAEPGEFTQRAFLSGRLDLTQAEAVHDLIEATTLHQARIAAAQLGGALSKIVAPIKRRLVELIAGLEAGVDFAEDDLDLMTEAEIAARIESVRDPLQALAATYDYGRIVREGFTLAIVGRPNAGKSSLFNRLLVRQRAIVTDQPGTTRDAISERMSIEGIPVELIDTAGLRTAPDGPEGEAERQGIERTNVAMAEADLVLHVVDGGALTKDIDEIVVAEARPYLRVLNKSDLLSAGVGAEASEGAIRTSALTGEGIEELKRAIVMALTQTATPPESAVLTNVRQHGAIMQAVDALEIAAVAAQDGLPHELLLLDLYGALDALDRLTGATSADEILNLIFSTFCIGK</sequence>
<dbReference type="Gene3D" id="3.30.1360.120">
    <property type="entry name" value="Probable tRNA modification gtpase trme, domain 1"/>
    <property type="match status" value="1"/>
</dbReference>
<feature type="binding site" evidence="6">
    <location>
        <begin position="232"/>
        <end position="237"/>
    </location>
    <ligand>
        <name>GTP</name>
        <dbReference type="ChEBI" id="CHEBI:37565"/>
    </ligand>
</feature>
<reference evidence="10" key="1">
    <citation type="submission" date="2011-01" db="EMBL/GenBank/DDBJ databases">
        <title>Complete sequence of chromosome of Acidobacterium sp. MP5ACTX9.</title>
        <authorList>
            <consortium name="US DOE Joint Genome Institute"/>
            <person name="Lucas S."/>
            <person name="Copeland A."/>
            <person name="Lapidus A."/>
            <person name="Cheng J.-F."/>
            <person name="Goodwin L."/>
            <person name="Pitluck S."/>
            <person name="Teshima H."/>
            <person name="Detter J.C."/>
            <person name="Han C."/>
            <person name="Tapia R."/>
            <person name="Land M."/>
            <person name="Hauser L."/>
            <person name="Kyrpides N."/>
            <person name="Ivanova N."/>
            <person name="Ovchinnikova G."/>
            <person name="Pagani I."/>
            <person name="Rawat S.R."/>
            <person name="Mannisto M."/>
            <person name="Haggblom M.M."/>
            <person name="Woyke T."/>
        </authorList>
    </citation>
    <scope>NUCLEOTIDE SEQUENCE [LARGE SCALE GENOMIC DNA]</scope>
    <source>
        <strain evidence="10">MP5ACTX9</strain>
    </source>
</reference>
<dbReference type="GO" id="GO:0003924">
    <property type="term" value="F:GTPase activity"/>
    <property type="evidence" value="ECO:0007669"/>
    <property type="project" value="UniProtKB-UniRule"/>
</dbReference>
<evidence type="ECO:0000256" key="3">
    <source>
        <dbReference type="ARBA" id="ARBA00022741"/>
    </source>
</evidence>
<dbReference type="PaxDb" id="1198114-AciX9_3767"/>
<dbReference type="InterPro" id="IPR027417">
    <property type="entry name" value="P-loop_NTPase"/>
</dbReference>
<comment type="function">
    <text evidence="6">Exhibits a very high intrinsic GTPase hydrolysis rate. Involved in the addition of a carboxymethylaminomethyl (cmnm) group at the wobble position (U34) of certain tRNAs, forming tRNA-cmnm(5)s(2)U34.</text>
</comment>
<dbReference type="InterPro" id="IPR031168">
    <property type="entry name" value="G_TrmE"/>
</dbReference>
<evidence type="ECO:0000313" key="10">
    <source>
        <dbReference type="Proteomes" id="UP000000343"/>
    </source>
</evidence>
<keyword evidence="2 6" id="KW-0819">tRNA processing</keyword>
<dbReference type="GO" id="GO:0030488">
    <property type="term" value="P:tRNA methylation"/>
    <property type="evidence" value="ECO:0007669"/>
    <property type="project" value="TreeGrafter"/>
</dbReference>
<dbReference type="InterPro" id="IPR025867">
    <property type="entry name" value="MnmE_helical"/>
</dbReference>
<dbReference type="GO" id="GO:0046872">
    <property type="term" value="F:metal ion binding"/>
    <property type="evidence" value="ECO:0007669"/>
    <property type="project" value="UniProtKB-KW"/>
</dbReference>
<keyword evidence="4 6" id="KW-0630">Potassium</keyword>
<evidence type="ECO:0000256" key="1">
    <source>
        <dbReference type="ARBA" id="ARBA00011043"/>
    </source>
</evidence>
<dbReference type="InterPro" id="IPR004520">
    <property type="entry name" value="GTPase_MnmE"/>
</dbReference>
<dbReference type="Pfam" id="PF01926">
    <property type="entry name" value="MMR_HSR1"/>
    <property type="match status" value="1"/>
</dbReference>
<dbReference type="InterPro" id="IPR005225">
    <property type="entry name" value="Small_GTP-bd"/>
</dbReference>
<comment type="caution">
    <text evidence="6">Lacks conserved residue(s) required for the propagation of feature annotation.</text>
</comment>
<keyword evidence="5 6" id="KW-0342">GTP-binding</keyword>
<dbReference type="Proteomes" id="UP000000343">
    <property type="component" value="Chromosome"/>
</dbReference>
<evidence type="ECO:0000313" key="9">
    <source>
        <dbReference type="EMBL" id="ADW70767.1"/>
    </source>
</evidence>
<accession>E8WWM2</accession>
<evidence type="ECO:0000256" key="2">
    <source>
        <dbReference type="ARBA" id="ARBA00022694"/>
    </source>
</evidence>